<keyword evidence="2" id="KW-1185">Reference proteome</keyword>
<reference evidence="1 2" key="1">
    <citation type="journal article" date="2007" name="Science">
        <title>Genomic minimalism in the early diverging intestinal parasite Giardia lamblia.</title>
        <authorList>
            <person name="Morrison H.G."/>
            <person name="McArthur A.G."/>
            <person name="Gillin F.D."/>
            <person name="Aley S.B."/>
            <person name="Adam R.D."/>
            <person name="Olsen G.J."/>
            <person name="Best A.A."/>
            <person name="Cande W.Z."/>
            <person name="Chen F."/>
            <person name="Cipriano M.J."/>
            <person name="Davids B.J."/>
            <person name="Dawson S.C."/>
            <person name="Elmendorf H.G."/>
            <person name="Hehl A.B."/>
            <person name="Holder M.E."/>
            <person name="Huse S.M."/>
            <person name="Kim U.U."/>
            <person name="Lasek-Nesselquist E."/>
            <person name="Manning G."/>
            <person name="Nigam A."/>
            <person name="Nixon J.E."/>
            <person name="Palm D."/>
            <person name="Passamaneck N.E."/>
            <person name="Prabhu A."/>
            <person name="Reich C.I."/>
            <person name="Reiner D.S."/>
            <person name="Samuelson J."/>
            <person name="Svard S.G."/>
            <person name="Sogin M.L."/>
        </authorList>
    </citation>
    <scope>NUCLEOTIDE SEQUENCE [LARGE SCALE GENOMIC DNA]</scope>
    <source>
        <strain evidence="1 2">WB C6</strain>
    </source>
</reference>
<name>A8BAH6_GIAIC</name>
<dbReference type="VEuPathDB" id="GiardiaDB:GL50803_10125"/>
<protein>
    <submittedName>
        <fullName evidence="1">Uncharacterized protein</fullName>
    </submittedName>
</protein>
<evidence type="ECO:0000313" key="1">
    <source>
        <dbReference type="EMBL" id="KAE8303499.1"/>
    </source>
</evidence>
<dbReference type="EMBL" id="AACB03000002">
    <property type="protein sequence ID" value="KAE8303499.1"/>
    <property type="molecule type" value="Genomic_DNA"/>
</dbReference>
<dbReference type="GeneID" id="5701312"/>
<gene>
    <name evidence="1" type="ORF">GL50803_0010125</name>
</gene>
<evidence type="ECO:0000313" key="2">
    <source>
        <dbReference type="Proteomes" id="UP000001548"/>
    </source>
</evidence>
<dbReference type="AlphaFoldDB" id="A8BAH6"/>
<dbReference type="HOGENOM" id="CLU_1499026_0_0_1"/>
<sequence length="180" mass="21001">MSSDVKRFRWEKKKFSTFPLGSLCRSSRCLPRLSHLLAFRVSCRLISSEHPLSRAFPSATAVWPQKQLTLAMYSRVALVLVLYHEDRIRHEPQVSIPRSLRCSLVFSWRVPSVPSMIGRVLPVCLYLRVVVRAHGRRLDHSYVDGLAGVWKEEVRLWFSLSWSTHTFCSWITVHLFFDIM</sequence>
<dbReference type="RefSeq" id="XP_001708401.1">
    <property type="nucleotide sequence ID" value="XM_001708349.1"/>
</dbReference>
<proteinExistence type="predicted"/>
<dbReference type="Proteomes" id="UP000001548">
    <property type="component" value="Unassembled WGS sequence"/>
</dbReference>
<dbReference type="KEGG" id="gla:GL50803_0010125"/>
<organism evidence="1 2">
    <name type="scientific">Giardia intestinalis (strain ATCC 50803 / WB clone C6)</name>
    <name type="common">Giardia lamblia</name>
    <dbReference type="NCBI Taxonomy" id="184922"/>
    <lineage>
        <taxon>Eukaryota</taxon>
        <taxon>Metamonada</taxon>
        <taxon>Diplomonadida</taxon>
        <taxon>Hexamitidae</taxon>
        <taxon>Giardiinae</taxon>
        <taxon>Giardia</taxon>
    </lineage>
</organism>
<accession>A8BAH6</accession>
<comment type="caution">
    <text evidence="1">The sequence shown here is derived from an EMBL/GenBank/DDBJ whole genome shotgun (WGS) entry which is preliminary data.</text>
</comment>